<name>A0A9W8LTV8_9FUNG</name>
<dbReference type="EMBL" id="JANBUO010000303">
    <property type="protein sequence ID" value="KAJ2805294.1"/>
    <property type="molecule type" value="Genomic_DNA"/>
</dbReference>
<organism evidence="6 7">
    <name type="scientific">Coemansia guatemalensis</name>
    <dbReference type="NCBI Taxonomy" id="2761395"/>
    <lineage>
        <taxon>Eukaryota</taxon>
        <taxon>Fungi</taxon>
        <taxon>Fungi incertae sedis</taxon>
        <taxon>Zoopagomycota</taxon>
        <taxon>Kickxellomycotina</taxon>
        <taxon>Kickxellomycetes</taxon>
        <taxon>Kickxellales</taxon>
        <taxon>Kickxellaceae</taxon>
        <taxon>Coemansia</taxon>
    </lineage>
</organism>
<dbReference type="GO" id="GO:0005737">
    <property type="term" value="C:cytoplasm"/>
    <property type="evidence" value="ECO:0007669"/>
    <property type="project" value="UniProtKB-SubCell"/>
</dbReference>
<feature type="domain" description="PI31 proteasome regulator C-terminal" evidence="5">
    <location>
        <begin position="202"/>
        <end position="267"/>
    </location>
</feature>
<dbReference type="GO" id="GO:0004866">
    <property type="term" value="F:endopeptidase inhibitor activity"/>
    <property type="evidence" value="ECO:0007669"/>
    <property type="project" value="InterPro"/>
</dbReference>
<dbReference type="Proteomes" id="UP001140094">
    <property type="component" value="Unassembled WGS sequence"/>
</dbReference>
<proteinExistence type="inferred from homology"/>
<dbReference type="GO" id="GO:0043161">
    <property type="term" value="P:proteasome-mediated ubiquitin-dependent protein catabolic process"/>
    <property type="evidence" value="ECO:0007669"/>
    <property type="project" value="InterPro"/>
</dbReference>
<evidence type="ECO:0000256" key="4">
    <source>
        <dbReference type="SAM" id="MobiDB-lite"/>
    </source>
</evidence>
<dbReference type="GO" id="GO:0070628">
    <property type="term" value="F:proteasome binding"/>
    <property type="evidence" value="ECO:0007669"/>
    <property type="project" value="InterPro"/>
</dbReference>
<dbReference type="PANTHER" id="PTHR13266:SF1">
    <property type="entry name" value="PROTEASOME INHIBITOR PI31 SUBUNIT"/>
    <property type="match status" value="1"/>
</dbReference>
<evidence type="ECO:0000313" key="7">
    <source>
        <dbReference type="Proteomes" id="UP001140094"/>
    </source>
</evidence>
<feature type="compositionally biased region" description="Polar residues" evidence="4">
    <location>
        <begin position="170"/>
        <end position="181"/>
    </location>
</feature>
<feature type="region of interest" description="Disordered" evidence="4">
    <location>
        <begin position="264"/>
        <end position="312"/>
    </location>
</feature>
<keyword evidence="7" id="KW-1185">Reference proteome</keyword>
<accession>A0A9W8LTV8</accession>
<protein>
    <recommendedName>
        <fullName evidence="5">PI31 proteasome regulator C-terminal domain-containing protein</fullName>
    </recommendedName>
</protein>
<evidence type="ECO:0000259" key="5">
    <source>
        <dbReference type="Pfam" id="PF08577"/>
    </source>
</evidence>
<dbReference type="InterPro" id="IPR045128">
    <property type="entry name" value="PI31-like"/>
</dbReference>
<feature type="region of interest" description="Disordered" evidence="4">
    <location>
        <begin position="152"/>
        <end position="248"/>
    </location>
</feature>
<dbReference type="Pfam" id="PF08577">
    <property type="entry name" value="PI31_Prot_C"/>
    <property type="match status" value="1"/>
</dbReference>
<feature type="compositionally biased region" description="Low complexity" evidence="4">
    <location>
        <begin position="293"/>
        <end position="312"/>
    </location>
</feature>
<comment type="caution">
    <text evidence="6">The sequence shown here is derived from an EMBL/GenBank/DDBJ whole genome shotgun (WGS) entry which is preliminary data.</text>
</comment>
<feature type="compositionally biased region" description="Pro residues" evidence="4">
    <location>
        <begin position="265"/>
        <end position="275"/>
    </location>
</feature>
<evidence type="ECO:0000313" key="6">
    <source>
        <dbReference type="EMBL" id="KAJ2805294.1"/>
    </source>
</evidence>
<dbReference type="OrthoDB" id="68090at2759"/>
<comment type="subcellular location">
    <subcellularLocation>
        <location evidence="1">Cytoplasm</location>
    </subcellularLocation>
</comment>
<evidence type="ECO:0000256" key="1">
    <source>
        <dbReference type="ARBA" id="ARBA00004496"/>
    </source>
</evidence>
<sequence>MEVNNTTEEAVRNRLVELVGNTPLQSSEDLVVALSLATLFHLGFERRGAAAAWNSPGLPQGQHLARLVYMNDNSREIEAKWVAMGPNVALLVQASAAAATDTQIIQLPVSRIVASGTEFPYTVTAQSLDSAITPNAVATVAAAIREKLINDDVPAQETPLRVPDTPSDRAGSSQQAPSMDYNSPLRDPASSGSQLRAGPTNVGSDDLDPLGLTRRDFGEGGMLVGPGHPMFTQGGEGTGDDSALPGGPPLLPRGAVPPGARFDPIFPPGAMPPGPGRGRGAGRGGGVGGNRFVSGDPNPDVGGPPDSSWNYM</sequence>
<dbReference type="AlphaFoldDB" id="A0A9W8LTV8"/>
<dbReference type="InterPro" id="IPR013886">
    <property type="entry name" value="PI31_Prot_C"/>
</dbReference>
<keyword evidence="3" id="KW-0963">Cytoplasm</keyword>
<feature type="compositionally biased region" description="Gly residues" evidence="4">
    <location>
        <begin position="276"/>
        <end position="289"/>
    </location>
</feature>
<evidence type="ECO:0000256" key="3">
    <source>
        <dbReference type="ARBA" id="ARBA00022490"/>
    </source>
</evidence>
<reference evidence="6" key="1">
    <citation type="submission" date="2022-07" db="EMBL/GenBank/DDBJ databases">
        <title>Phylogenomic reconstructions and comparative analyses of Kickxellomycotina fungi.</title>
        <authorList>
            <person name="Reynolds N.K."/>
            <person name="Stajich J.E."/>
            <person name="Barry K."/>
            <person name="Grigoriev I.V."/>
            <person name="Crous P."/>
            <person name="Smith M.E."/>
        </authorList>
    </citation>
    <scope>NUCLEOTIDE SEQUENCE</scope>
    <source>
        <strain evidence="6">NRRL 1565</strain>
    </source>
</reference>
<comment type="similarity">
    <text evidence="2">Belongs to the proteasome inhibitor PI31 family.</text>
</comment>
<evidence type="ECO:0000256" key="2">
    <source>
        <dbReference type="ARBA" id="ARBA00006405"/>
    </source>
</evidence>
<gene>
    <name evidence="6" type="ORF">H4R20_002145</name>
</gene>
<dbReference type="PANTHER" id="PTHR13266">
    <property type="entry name" value="PROTEASOME INHIBITOR"/>
    <property type="match status" value="1"/>
</dbReference>